<dbReference type="NCBIfam" id="TIGR00212">
    <property type="entry name" value="hemC"/>
    <property type="match status" value="1"/>
</dbReference>
<accession>A0A3R8KWX0</accession>
<dbReference type="InterPro" id="IPR036108">
    <property type="entry name" value="4pyrrol_syn_uPrphyn_synt_sf"/>
</dbReference>
<dbReference type="RefSeq" id="WP_125125975.1">
    <property type="nucleotide sequence ID" value="NZ_RHJS01000002.1"/>
</dbReference>
<dbReference type="SUPFAM" id="SSF69618">
    <property type="entry name" value="HemD-like"/>
    <property type="match status" value="1"/>
</dbReference>
<feature type="coiled-coil region" evidence="10">
    <location>
        <begin position="202"/>
        <end position="229"/>
    </location>
</feature>
<dbReference type="InterPro" id="IPR036803">
    <property type="entry name" value="Porphobilinogen_deaminase_C_sf"/>
</dbReference>
<dbReference type="SUPFAM" id="SSF53850">
    <property type="entry name" value="Periplasmic binding protein-like II"/>
    <property type="match status" value="1"/>
</dbReference>
<keyword evidence="10" id="KW-0175">Coiled coil</keyword>
<dbReference type="Pfam" id="PF01379">
    <property type="entry name" value="Porphobil_deam"/>
    <property type="match status" value="1"/>
</dbReference>
<dbReference type="InterPro" id="IPR022417">
    <property type="entry name" value="Porphobilin_deaminase_N"/>
</dbReference>
<dbReference type="InterPro" id="IPR000860">
    <property type="entry name" value="HemC"/>
</dbReference>
<sequence>MKYIIGTRGSKLALAQAEAVRRRLEEAYPEDRFELYVIQTKGDRVLDKPLHEIGDKGVFVKEIEEKILSGEVQIGVHSMKDMPSRPAPGLKFTRAWKREDPRDVLILREERRLEDLPEGAVIGTGSRRRKFQLQSLRPDLQVVNIRGNVDTRIRKMEEEQLDGIILAAAGLHRLGMQERITRYLEPEEMVPAPAQGILALEIREGETRLQELLDALSDEETDLAAEAERGFLREIGGDCHVPVGAVCRRQPGGLLRLDVMFGDETGSRMAFASVLGRNPVQLAKEAAVSIRRQMAGTVYLVGGGPGDPGLITVRGIQMLREADCIIYDRLSPPELLEEAKPGCERIYVGKADRRHTMEQEEINRLLAEKSLRYETIVRLKGGDVYVFGRGGEEGLYLAEKGVPFEVVPGVSSATAALACAGIPVTHRGKASGVHVVTAHSKEDALTEIDFEAMAGGKETCVFLMGLGRLEEIASRLMEAGMPPDTEAAVVSCGSTPEQRSCTSDLAHIAETVRNAGLVSPAVIAVGEVVALRENLNVYEKRPLFGKRYLIPKIGESGSRLKELLGRQGAAADEVCVGTIVNTGKRFSAEELKQADWLIFTSRNGVDAFFEGLAESRLDVRCLSGCRIAAIGGRTADALKQYGLYADLIPDAFHSDALAKALKQRLSPGDRVWYLKAGNADGHLRSLLEGCCSLEEIPVYENQAAVPDTEKLRKPEEYDGILFTCASSVERLLKVVGEEWRQCPACSIGPKTTACLKKCGMRHVIEAGRADYEGMIEALVNGNSWL</sequence>
<feature type="domain" description="Porphobilinogen deaminase C-terminal" evidence="14">
    <location>
        <begin position="224"/>
        <end position="294"/>
    </location>
</feature>
<dbReference type="Gene3D" id="3.40.190.10">
    <property type="entry name" value="Periplasmic binding protein-like II"/>
    <property type="match status" value="2"/>
</dbReference>
<dbReference type="InterPro" id="IPR014777">
    <property type="entry name" value="4pyrrole_Mease_sub1"/>
</dbReference>
<dbReference type="Gene3D" id="3.40.1010.10">
    <property type="entry name" value="Cobalt-precorrin-4 Transmethylase, Domain 1"/>
    <property type="match status" value="1"/>
</dbReference>
<evidence type="ECO:0000259" key="12">
    <source>
        <dbReference type="Pfam" id="PF01379"/>
    </source>
</evidence>
<dbReference type="InterPro" id="IPR014776">
    <property type="entry name" value="4pyrrole_Mease_sub2"/>
</dbReference>
<comment type="similarity">
    <text evidence="2 9">Belongs to the HMBS family.</text>
</comment>
<evidence type="ECO:0000256" key="2">
    <source>
        <dbReference type="ARBA" id="ARBA00005638"/>
    </source>
</evidence>
<dbReference type="InterPro" id="IPR035996">
    <property type="entry name" value="4pyrrol_Methylase_sf"/>
</dbReference>
<comment type="miscellaneous">
    <text evidence="9">The porphobilinogen subunits are added to the dipyrromethane group.</text>
</comment>
<proteinExistence type="inferred from homology"/>
<gene>
    <name evidence="9" type="primary">hemC</name>
    <name evidence="15" type="ORF">EBB54_00850</name>
</gene>
<dbReference type="Gene3D" id="3.40.50.10090">
    <property type="match status" value="2"/>
</dbReference>
<dbReference type="EMBL" id="RHJS01000002">
    <property type="protein sequence ID" value="RRK30095.1"/>
    <property type="molecule type" value="Genomic_DNA"/>
</dbReference>
<evidence type="ECO:0000256" key="7">
    <source>
        <dbReference type="ARBA" id="ARBA00023244"/>
    </source>
</evidence>
<dbReference type="GO" id="GO:0006782">
    <property type="term" value="P:protoporphyrinogen IX biosynthetic process"/>
    <property type="evidence" value="ECO:0007669"/>
    <property type="project" value="UniProtKB-UniRule"/>
</dbReference>
<evidence type="ECO:0000256" key="9">
    <source>
        <dbReference type="HAMAP-Rule" id="MF_00260"/>
    </source>
</evidence>
<evidence type="ECO:0000256" key="3">
    <source>
        <dbReference type="ARBA" id="ARBA00011245"/>
    </source>
</evidence>
<keyword evidence="6" id="KW-0949">S-adenosyl-L-methionine</keyword>
<comment type="subunit">
    <text evidence="3 9">Monomer.</text>
</comment>
<evidence type="ECO:0000256" key="8">
    <source>
        <dbReference type="ARBA" id="ARBA00048169"/>
    </source>
</evidence>
<evidence type="ECO:0000259" key="11">
    <source>
        <dbReference type="Pfam" id="PF00590"/>
    </source>
</evidence>
<protein>
    <recommendedName>
        <fullName evidence="9">Porphobilinogen deaminase</fullName>
        <shortName evidence="9">PBG</shortName>
        <ecNumber evidence="9">2.5.1.61</ecNumber>
    </recommendedName>
    <alternativeName>
        <fullName evidence="9">Hydroxymethylbilane synthase</fullName>
        <shortName evidence="9">HMBS</shortName>
    </alternativeName>
    <alternativeName>
        <fullName evidence="9">Pre-uroporphyrinogen synthase</fullName>
    </alternativeName>
</protein>
<dbReference type="FunFam" id="3.40.190.10:FF:000005">
    <property type="entry name" value="Porphobilinogen deaminase"/>
    <property type="match status" value="1"/>
</dbReference>
<reference evidence="15" key="1">
    <citation type="submission" date="2018-10" db="EMBL/GenBank/DDBJ databases">
        <title>Schaedlerella arabinophila gen. nov. sp. nov., isolated from the mouse intestinal tract and comparative analysis with the genome of the closely related altered Schaedler flora strain ASF502.</title>
        <authorList>
            <person name="Miyake S."/>
            <person name="Soh M."/>
            <person name="Seedorf H."/>
        </authorList>
    </citation>
    <scope>NUCLEOTIDE SEQUENCE [LARGE SCALE GENOMIC DNA]</scope>
    <source>
        <strain evidence="15">DSM 106076</strain>
    </source>
</reference>
<feature type="domain" description="Porphobilinogen deaminase N-terminal" evidence="12">
    <location>
        <begin position="4"/>
        <end position="210"/>
    </location>
</feature>
<comment type="caution">
    <text evidence="15">The sequence shown here is derived from an EMBL/GenBank/DDBJ whole genome shotgun (WGS) entry which is preliminary data.</text>
</comment>
<dbReference type="PANTHER" id="PTHR11557">
    <property type="entry name" value="PORPHOBILINOGEN DEAMINASE"/>
    <property type="match status" value="1"/>
</dbReference>
<dbReference type="GO" id="GO:0004418">
    <property type="term" value="F:hydroxymethylbilane synthase activity"/>
    <property type="evidence" value="ECO:0007669"/>
    <property type="project" value="UniProtKB-UniRule"/>
</dbReference>
<dbReference type="SUPFAM" id="SSF54782">
    <property type="entry name" value="Porphobilinogen deaminase (hydroxymethylbilane synthase), C-terminal domain"/>
    <property type="match status" value="1"/>
</dbReference>
<dbReference type="NCBIfam" id="NF004790">
    <property type="entry name" value="PRK06136.1"/>
    <property type="match status" value="1"/>
</dbReference>
<comment type="cofactor">
    <cofactor evidence="9">
        <name>dipyrromethane</name>
        <dbReference type="ChEBI" id="CHEBI:60342"/>
    </cofactor>
    <text evidence="9">Binds 1 dipyrromethane group covalently.</text>
</comment>
<dbReference type="InterPro" id="IPR000878">
    <property type="entry name" value="4pyrrol_Mease"/>
</dbReference>
<dbReference type="GO" id="GO:0004852">
    <property type="term" value="F:uroporphyrinogen-III synthase activity"/>
    <property type="evidence" value="ECO:0007669"/>
    <property type="project" value="InterPro"/>
</dbReference>
<dbReference type="Pfam" id="PF03900">
    <property type="entry name" value="Porphobil_deamC"/>
    <property type="match status" value="1"/>
</dbReference>
<comment type="function">
    <text evidence="1 9">Tetrapolymerization of the monopyrrole PBG into the hydroxymethylbilane pre-uroporphyrinogen in several discrete steps.</text>
</comment>
<dbReference type="FunFam" id="3.40.1010.10:FF:000001">
    <property type="entry name" value="Siroheme synthase"/>
    <property type="match status" value="1"/>
</dbReference>
<name>A0A3R8KWX0_9FIRM</name>
<evidence type="ECO:0000256" key="1">
    <source>
        <dbReference type="ARBA" id="ARBA00002869"/>
    </source>
</evidence>
<keyword evidence="4" id="KW-0489">Methyltransferase</keyword>
<organism evidence="15 16">
    <name type="scientific">Schaedlerella arabinosiphila</name>
    <dbReference type="NCBI Taxonomy" id="2044587"/>
    <lineage>
        <taxon>Bacteria</taxon>
        <taxon>Bacillati</taxon>
        <taxon>Bacillota</taxon>
        <taxon>Clostridia</taxon>
        <taxon>Lachnospirales</taxon>
        <taxon>Lachnospiraceae</taxon>
        <taxon>Schaedlerella</taxon>
    </lineage>
</organism>
<dbReference type="PROSITE" id="PS00533">
    <property type="entry name" value="PORPHOBILINOGEN_DEAM"/>
    <property type="match status" value="1"/>
</dbReference>
<dbReference type="FunFam" id="3.30.950.10:FF:000001">
    <property type="entry name" value="Siroheme synthase"/>
    <property type="match status" value="1"/>
</dbReference>
<dbReference type="Pfam" id="PF02602">
    <property type="entry name" value="HEM4"/>
    <property type="match status" value="1"/>
</dbReference>
<evidence type="ECO:0000259" key="13">
    <source>
        <dbReference type="Pfam" id="PF02602"/>
    </source>
</evidence>
<evidence type="ECO:0000256" key="10">
    <source>
        <dbReference type="SAM" id="Coils"/>
    </source>
</evidence>
<evidence type="ECO:0000256" key="5">
    <source>
        <dbReference type="ARBA" id="ARBA00022679"/>
    </source>
</evidence>
<dbReference type="PRINTS" id="PR00151">
    <property type="entry name" value="PORPHBDMNASE"/>
</dbReference>
<feature type="domain" description="Tetrapyrrole biosynthesis uroporphyrinogen III synthase" evidence="13">
    <location>
        <begin position="559"/>
        <end position="776"/>
    </location>
</feature>
<feature type="modified residue" description="S-(dipyrrolylmethanemethyl)cysteine" evidence="9">
    <location>
        <position position="239"/>
    </location>
</feature>
<dbReference type="GO" id="GO:0032259">
    <property type="term" value="P:methylation"/>
    <property type="evidence" value="ECO:0007669"/>
    <property type="project" value="UniProtKB-KW"/>
</dbReference>
<dbReference type="InterPro" id="IPR022418">
    <property type="entry name" value="Porphobilinogen_deaminase_C"/>
</dbReference>
<feature type="domain" description="Tetrapyrrole methylase" evidence="11">
    <location>
        <begin position="297"/>
        <end position="508"/>
    </location>
</feature>
<dbReference type="CDD" id="cd11642">
    <property type="entry name" value="SUMT"/>
    <property type="match status" value="1"/>
</dbReference>
<evidence type="ECO:0000313" key="16">
    <source>
        <dbReference type="Proteomes" id="UP000274920"/>
    </source>
</evidence>
<dbReference type="NCBIfam" id="TIGR01469">
    <property type="entry name" value="cobA_cysG_Cterm"/>
    <property type="match status" value="1"/>
</dbReference>
<dbReference type="Gene3D" id="3.30.950.10">
    <property type="entry name" value="Methyltransferase, Cobalt-precorrin-4 Transmethylase, Domain 2"/>
    <property type="match status" value="1"/>
</dbReference>
<dbReference type="Gene3D" id="3.30.160.40">
    <property type="entry name" value="Porphobilinogen deaminase, C-terminal domain"/>
    <property type="match status" value="1"/>
</dbReference>
<dbReference type="AlphaFoldDB" id="A0A3R8KWX0"/>
<dbReference type="InterPro" id="IPR022419">
    <property type="entry name" value="Porphobilin_deaminase_cofac_BS"/>
</dbReference>
<keyword evidence="5 9" id="KW-0808">Transferase</keyword>
<comment type="catalytic activity">
    <reaction evidence="8 9">
        <text>4 porphobilinogen + H2O = hydroxymethylbilane + 4 NH4(+)</text>
        <dbReference type="Rhea" id="RHEA:13185"/>
        <dbReference type="ChEBI" id="CHEBI:15377"/>
        <dbReference type="ChEBI" id="CHEBI:28938"/>
        <dbReference type="ChEBI" id="CHEBI:57845"/>
        <dbReference type="ChEBI" id="CHEBI:58126"/>
        <dbReference type="EC" id="2.5.1.61"/>
    </reaction>
</comment>
<dbReference type="GO" id="GO:0005737">
    <property type="term" value="C:cytoplasm"/>
    <property type="evidence" value="ECO:0007669"/>
    <property type="project" value="UniProtKB-UniRule"/>
</dbReference>
<evidence type="ECO:0000256" key="4">
    <source>
        <dbReference type="ARBA" id="ARBA00022603"/>
    </source>
</evidence>
<dbReference type="EC" id="2.5.1.61" evidence="9"/>
<evidence type="ECO:0000259" key="14">
    <source>
        <dbReference type="Pfam" id="PF03900"/>
    </source>
</evidence>
<dbReference type="PANTHER" id="PTHR11557:SF0">
    <property type="entry name" value="PORPHOBILINOGEN DEAMINASE"/>
    <property type="match status" value="1"/>
</dbReference>
<dbReference type="GO" id="GO:0004851">
    <property type="term" value="F:uroporphyrin-III C-methyltransferase activity"/>
    <property type="evidence" value="ECO:0007669"/>
    <property type="project" value="UniProtKB-ARBA"/>
</dbReference>
<dbReference type="Proteomes" id="UP000274920">
    <property type="component" value="Unassembled WGS sequence"/>
</dbReference>
<keyword evidence="16" id="KW-1185">Reference proteome</keyword>
<dbReference type="InterPro" id="IPR003754">
    <property type="entry name" value="4pyrrol_synth_uPrphyn_synth"/>
</dbReference>
<dbReference type="SUPFAM" id="SSF53790">
    <property type="entry name" value="Tetrapyrrole methylase"/>
    <property type="match status" value="1"/>
</dbReference>
<dbReference type="HAMAP" id="MF_00260">
    <property type="entry name" value="Porphobil_deam"/>
    <property type="match status" value="1"/>
</dbReference>
<dbReference type="CDD" id="cd06578">
    <property type="entry name" value="HemD"/>
    <property type="match status" value="1"/>
</dbReference>
<dbReference type="InterPro" id="IPR006366">
    <property type="entry name" value="CobA/CysG_C"/>
</dbReference>
<keyword evidence="7 9" id="KW-0627">Porphyrin biosynthesis</keyword>
<evidence type="ECO:0000256" key="6">
    <source>
        <dbReference type="ARBA" id="ARBA00022691"/>
    </source>
</evidence>
<evidence type="ECO:0000313" key="15">
    <source>
        <dbReference type="EMBL" id="RRK30095.1"/>
    </source>
</evidence>
<dbReference type="Pfam" id="PF00590">
    <property type="entry name" value="TP_methylase"/>
    <property type="match status" value="1"/>
</dbReference>
<dbReference type="GO" id="GO:0019354">
    <property type="term" value="P:siroheme biosynthetic process"/>
    <property type="evidence" value="ECO:0007669"/>
    <property type="project" value="InterPro"/>
</dbReference>